<dbReference type="GO" id="GO:0005737">
    <property type="term" value="C:cytoplasm"/>
    <property type="evidence" value="ECO:0007669"/>
    <property type="project" value="UniProtKB-SubCell"/>
</dbReference>
<reference evidence="15 16" key="1">
    <citation type="submission" date="2016-05" db="EMBL/GenBank/DDBJ databases">
        <title>Genome sequencing of Acetobacter pasteurianus strain SRCM100623.</title>
        <authorList>
            <person name="Song Y.R."/>
        </authorList>
    </citation>
    <scope>NUCLEOTIDE SEQUENCE [LARGE SCALE GENOMIC DNA]</scope>
    <source>
        <strain evidence="15 16">SRCM100623</strain>
    </source>
</reference>
<comment type="subcellular location">
    <subcellularLocation>
        <location evidence="1 12">Cytoplasm</location>
    </subcellularLocation>
</comment>
<gene>
    <name evidence="15" type="primary">rsmE</name>
    <name evidence="15" type="ORF">SRCM100623_00119</name>
</gene>
<dbReference type="InterPro" id="IPR046886">
    <property type="entry name" value="RsmE_MTase_dom"/>
</dbReference>
<keyword evidence="9 12" id="KW-0949">S-adenosyl-L-methionine</keyword>
<evidence type="ECO:0000256" key="11">
    <source>
        <dbReference type="ARBA" id="ARBA00047944"/>
    </source>
</evidence>
<dbReference type="Pfam" id="PF20260">
    <property type="entry name" value="PUA_4"/>
    <property type="match status" value="1"/>
</dbReference>
<dbReference type="eggNOG" id="COG1385">
    <property type="taxonomic scope" value="Bacteria"/>
</dbReference>
<dbReference type="PANTHER" id="PTHR30027:SF3">
    <property type="entry name" value="16S RRNA (URACIL(1498)-N(3))-METHYLTRANSFERASE"/>
    <property type="match status" value="1"/>
</dbReference>
<comment type="similarity">
    <text evidence="2 12">Belongs to the RNA methyltransferase RsmE family.</text>
</comment>
<protein>
    <recommendedName>
        <fullName evidence="4 12">Ribosomal RNA small subunit methyltransferase E</fullName>
        <ecNumber evidence="3 12">2.1.1.193</ecNumber>
    </recommendedName>
</protein>
<dbReference type="SUPFAM" id="SSF75217">
    <property type="entry name" value="alpha/beta knot"/>
    <property type="match status" value="1"/>
</dbReference>
<keyword evidence="6 12" id="KW-0698">rRNA processing</keyword>
<feature type="domain" description="Ribosomal RNA small subunit methyltransferase E PUA-like" evidence="14">
    <location>
        <begin position="51"/>
        <end position="95"/>
    </location>
</feature>
<dbReference type="InterPro" id="IPR046887">
    <property type="entry name" value="RsmE_PUA-like"/>
</dbReference>
<dbReference type="EMBL" id="LYUD01000001">
    <property type="protein sequence ID" value="OAZ76893.1"/>
    <property type="molecule type" value="Genomic_DNA"/>
</dbReference>
<evidence type="ECO:0000256" key="12">
    <source>
        <dbReference type="PIRNR" id="PIRNR015601"/>
    </source>
</evidence>
<evidence type="ECO:0000256" key="4">
    <source>
        <dbReference type="ARBA" id="ARBA00013673"/>
    </source>
</evidence>
<dbReference type="NCBIfam" id="NF008694">
    <property type="entry name" value="PRK11713.3-2"/>
    <property type="match status" value="1"/>
</dbReference>
<keyword evidence="8 12" id="KW-0808">Transferase</keyword>
<evidence type="ECO:0000313" key="16">
    <source>
        <dbReference type="Proteomes" id="UP000093796"/>
    </source>
</evidence>
<dbReference type="NCBIfam" id="TIGR00046">
    <property type="entry name" value="RsmE family RNA methyltransferase"/>
    <property type="match status" value="1"/>
</dbReference>
<evidence type="ECO:0000256" key="9">
    <source>
        <dbReference type="ARBA" id="ARBA00022691"/>
    </source>
</evidence>
<proteinExistence type="inferred from homology"/>
<evidence type="ECO:0000256" key="10">
    <source>
        <dbReference type="ARBA" id="ARBA00025699"/>
    </source>
</evidence>
<dbReference type="InterPro" id="IPR015947">
    <property type="entry name" value="PUA-like_sf"/>
</dbReference>
<comment type="caution">
    <text evidence="15">The sequence shown here is derived from an EMBL/GenBank/DDBJ whole genome shotgun (WGS) entry which is preliminary data.</text>
</comment>
<keyword evidence="5 12" id="KW-0963">Cytoplasm</keyword>
<dbReference type="EC" id="2.1.1.193" evidence="3 12"/>
<feature type="domain" description="Ribosomal RNA small subunit methyltransferase E methyltransferase" evidence="13">
    <location>
        <begin position="105"/>
        <end position="263"/>
    </location>
</feature>
<sequence>MPQSGNHLHLSAQTDPVTMVVTDASAHLPRLYNAPEILGDAHTGLTLQIAPDQARYLGTVLRKKAGDHVRIFNANSGEWLARITEIRKDKGFFELERQLRAPTQQPALVLAFALLKRDATDLVLRMGTELGVTHFMPLITERTNTHRINPDRLHAIATEATEQCERFDVPQIESPQSFTDFLASWPQEHRLFAAIERGEDRAIHTPSLLPDAHAGDGFLVGPEGGLSDRECQMMLKYSCITPISLGPLVLRADTAVAAGLALIGCGLRSAAVLSQ</sequence>
<evidence type="ECO:0000256" key="6">
    <source>
        <dbReference type="ARBA" id="ARBA00022552"/>
    </source>
</evidence>
<evidence type="ECO:0000313" key="15">
    <source>
        <dbReference type="EMBL" id="OAZ76893.1"/>
    </source>
</evidence>
<dbReference type="Gene3D" id="3.40.1280.10">
    <property type="match status" value="1"/>
</dbReference>
<dbReference type="PATRIC" id="fig|438.15.peg.117"/>
<dbReference type="AlphaFoldDB" id="A0A1A0DNR2"/>
<evidence type="ECO:0000256" key="1">
    <source>
        <dbReference type="ARBA" id="ARBA00004496"/>
    </source>
</evidence>
<evidence type="ECO:0000256" key="3">
    <source>
        <dbReference type="ARBA" id="ARBA00012328"/>
    </source>
</evidence>
<dbReference type="Proteomes" id="UP000093796">
    <property type="component" value="Unassembled WGS sequence"/>
</dbReference>
<comment type="function">
    <text evidence="10 12">Specifically methylates the N3 position of the uracil ring of uridine 1498 (m3U1498) in 16S rRNA. Acts on the fully assembled 30S ribosomal subunit.</text>
</comment>
<dbReference type="InterPro" id="IPR006700">
    <property type="entry name" value="RsmE"/>
</dbReference>
<evidence type="ECO:0000259" key="13">
    <source>
        <dbReference type="Pfam" id="PF04452"/>
    </source>
</evidence>
<dbReference type="PANTHER" id="PTHR30027">
    <property type="entry name" value="RIBOSOMAL RNA SMALL SUBUNIT METHYLTRANSFERASE E"/>
    <property type="match status" value="1"/>
</dbReference>
<dbReference type="NCBIfam" id="NF008696">
    <property type="entry name" value="PRK11713.3-5"/>
    <property type="match status" value="1"/>
</dbReference>
<dbReference type="InterPro" id="IPR029026">
    <property type="entry name" value="tRNA_m1G_MTases_N"/>
</dbReference>
<organism evidence="15 16">
    <name type="scientific">Acetobacter pasteurianus</name>
    <name type="common">Acetobacter turbidans</name>
    <dbReference type="NCBI Taxonomy" id="438"/>
    <lineage>
        <taxon>Bacteria</taxon>
        <taxon>Pseudomonadati</taxon>
        <taxon>Pseudomonadota</taxon>
        <taxon>Alphaproteobacteria</taxon>
        <taxon>Acetobacterales</taxon>
        <taxon>Acetobacteraceae</taxon>
        <taxon>Acetobacter</taxon>
    </lineage>
</organism>
<comment type="catalytic activity">
    <reaction evidence="11 12">
        <text>uridine(1498) in 16S rRNA + S-adenosyl-L-methionine = N(3)-methyluridine(1498) in 16S rRNA + S-adenosyl-L-homocysteine + H(+)</text>
        <dbReference type="Rhea" id="RHEA:42920"/>
        <dbReference type="Rhea" id="RHEA-COMP:10283"/>
        <dbReference type="Rhea" id="RHEA-COMP:10284"/>
        <dbReference type="ChEBI" id="CHEBI:15378"/>
        <dbReference type="ChEBI" id="CHEBI:57856"/>
        <dbReference type="ChEBI" id="CHEBI:59789"/>
        <dbReference type="ChEBI" id="CHEBI:65315"/>
        <dbReference type="ChEBI" id="CHEBI:74502"/>
        <dbReference type="EC" id="2.1.1.193"/>
    </reaction>
</comment>
<evidence type="ECO:0000256" key="7">
    <source>
        <dbReference type="ARBA" id="ARBA00022603"/>
    </source>
</evidence>
<dbReference type="OrthoDB" id="9815641at2"/>
<dbReference type="RefSeq" id="WP_003629614.1">
    <property type="nucleotide sequence ID" value="NZ_LYUD01000001.1"/>
</dbReference>
<evidence type="ECO:0000256" key="2">
    <source>
        <dbReference type="ARBA" id="ARBA00005528"/>
    </source>
</evidence>
<dbReference type="PIRSF" id="PIRSF015601">
    <property type="entry name" value="MTase_slr0722"/>
    <property type="match status" value="1"/>
</dbReference>
<dbReference type="GO" id="GO:0070475">
    <property type="term" value="P:rRNA base methylation"/>
    <property type="evidence" value="ECO:0007669"/>
    <property type="project" value="TreeGrafter"/>
</dbReference>
<keyword evidence="7 12" id="KW-0489">Methyltransferase</keyword>
<dbReference type="CDD" id="cd18084">
    <property type="entry name" value="RsmE-like"/>
    <property type="match status" value="1"/>
</dbReference>
<accession>A0A1A0DNR2</accession>
<dbReference type="InterPro" id="IPR029028">
    <property type="entry name" value="Alpha/beta_knot_MTases"/>
</dbReference>
<dbReference type="SUPFAM" id="SSF88697">
    <property type="entry name" value="PUA domain-like"/>
    <property type="match status" value="1"/>
</dbReference>
<evidence type="ECO:0000259" key="14">
    <source>
        <dbReference type="Pfam" id="PF20260"/>
    </source>
</evidence>
<name>A0A1A0DNR2_ACEPA</name>
<evidence type="ECO:0000256" key="8">
    <source>
        <dbReference type="ARBA" id="ARBA00022679"/>
    </source>
</evidence>
<dbReference type="GO" id="GO:0070042">
    <property type="term" value="F:rRNA (uridine-N3-)-methyltransferase activity"/>
    <property type="evidence" value="ECO:0007669"/>
    <property type="project" value="TreeGrafter"/>
</dbReference>
<dbReference type="Pfam" id="PF04452">
    <property type="entry name" value="Methyltrans_RNA"/>
    <property type="match status" value="1"/>
</dbReference>
<evidence type="ECO:0000256" key="5">
    <source>
        <dbReference type="ARBA" id="ARBA00022490"/>
    </source>
</evidence>